<proteinExistence type="predicted"/>
<comment type="caution">
    <text evidence="1">The sequence shown here is derived from an EMBL/GenBank/DDBJ whole genome shotgun (WGS) entry which is preliminary data.</text>
</comment>
<accession>A0ABM9W2C6</accession>
<dbReference type="Proteomes" id="UP000245702">
    <property type="component" value="Unassembled WGS sequence"/>
</dbReference>
<dbReference type="EMBL" id="FCOW01000004">
    <property type="protein sequence ID" value="CVK18411.1"/>
    <property type="molecule type" value="Genomic_DNA"/>
</dbReference>
<evidence type="ECO:0000313" key="2">
    <source>
        <dbReference type="Proteomes" id="UP000245702"/>
    </source>
</evidence>
<reference evidence="1 2" key="1">
    <citation type="submission" date="2016-01" db="EMBL/GenBank/DDBJ databases">
        <authorList>
            <person name="Brown R."/>
        </authorList>
    </citation>
    <scope>NUCLEOTIDE SEQUENCE [LARGE SCALE GENOMIC DNA]</scope>
    <source>
        <strain evidence="1">Sporomusa sphaeroides DSM 2875</strain>
    </source>
</reference>
<sequence>MSSFKKDLLDFIGRRVVAGMSEIKPNLMGNVHSKEEETCAEQEAAYLVGLSDGVVLAKWLFGCRAGGEPCFKVDDL</sequence>
<organism evidence="1 2">
    <name type="scientific">Sporomusa sphaeroides DSM 2875</name>
    <dbReference type="NCBI Taxonomy" id="1337886"/>
    <lineage>
        <taxon>Bacteria</taxon>
        <taxon>Bacillati</taxon>
        <taxon>Bacillota</taxon>
        <taxon>Negativicutes</taxon>
        <taxon>Selenomonadales</taxon>
        <taxon>Sporomusaceae</taxon>
        <taxon>Sporomusa</taxon>
    </lineage>
</organism>
<gene>
    <name evidence="1" type="ORF">SSPH_01049</name>
</gene>
<dbReference type="RefSeq" id="WP_075756347.1">
    <property type="nucleotide sequence ID" value="NZ_CP146991.1"/>
</dbReference>
<keyword evidence="2" id="KW-1185">Reference proteome</keyword>
<protein>
    <submittedName>
        <fullName evidence="1">Uncharacterized protein</fullName>
    </submittedName>
</protein>
<evidence type="ECO:0000313" key="1">
    <source>
        <dbReference type="EMBL" id="CVK18411.1"/>
    </source>
</evidence>
<name>A0ABM9W2C6_9FIRM</name>